<name>A0A3M7LAC8_9FLAO</name>
<sequence length="136" mass="15333">MENQKKDLVLTDLNEMPNLHEAAESPRELTSEYWTPEKEGEYKVGVIIDLRDEPCLTEEGETIMLPCIVMISQRQDKSFETIRNGSKRLVAAIESALDGGEVVMGQTPVKVSFVGKKKNKSNSYSSDRWSVRSIII</sequence>
<dbReference type="Proteomes" id="UP000267524">
    <property type="component" value="Unassembled WGS sequence"/>
</dbReference>
<proteinExistence type="predicted"/>
<accession>A0A3M7LAC8</accession>
<comment type="caution">
    <text evidence="1">The sequence shown here is derived from an EMBL/GenBank/DDBJ whole genome shotgun (WGS) entry which is preliminary data.</text>
</comment>
<organism evidence="1 2">
    <name type="scientific">Chryseobacterium nematophagum</name>
    <dbReference type="NCBI Taxonomy" id="2305228"/>
    <lineage>
        <taxon>Bacteria</taxon>
        <taxon>Pseudomonadati</taxon>
        <taxon>Bacteroidota</taxon>
        <taxon>Flavobacteriia</taxon>
        <taxon>Flavobacteriales</taxon>
        <taxon>Weeksellaceae</taxon>
        <taxon>Chryseobacterium group</taxon>
        <taxon>Chryseobacterium</taxon>
    </lineage>
</organism>
<evidence type="ECO:0000313" key="1">
    <source>
        <dbReference type="EMBL" id="RMZ58985.1"/>
    </source>
</evidence>
<keyword evidence="2" id="KW-1185">Reference proteome</keyword>
<dbReference type="RefSeq" id="WP_122548132.1">
    <property type="nucleotide sequence ID" value="NZ_QWIV01000014.1"/>
</dbReference>
<gene>
    <name evidence="1" type="ORF">D1632_15580</name>
</gene>
<dbReference type="AlphaFoldDB" id="A0A3M7LAC8"/>
<protein>
    <submittedName>
        <fullName evidence="1">Uncharacterized protein</fullName>
    </submittedName>
</protein>
<reference evidence="1 2" key="1">
    <citation type="submission" date="2018-08" db="EMBL/GenBank/DDBJ databases">
        <title>Chryseobacterium nematophagum: a novel matrix digesting pathogen of nematodes.</title>
        <authorList>
            <person name="Page A."/>
            <person name="Roberts M."/>
            <person name="Felix M.-A."/>
            <person name="Weir W."/>
        </authorList>
    </citation>
    <scope>NUCLEOTIDE SEQUENCE [LARGE SCALE GENOMIC DNA]</scope>
    <source>
        <strain evidence="1 2">JUb275</strain>
    </source>
</reference>
<dbReference type="EMBL" id="QWIV01000014">
    <property type="protein sequence ID" value="RMZ58985.1"/>
    <property type="molecule type" value="Genomic_DNA"/>
</dbReference>
<evidence type="ECO:0000313" key="2">
    <source>
        <dbReference type="Proteomes" id="UP000267524"/>
    </source>
</evidence>